<dbReference type="PANTHER" id="PTHR34203:SF15">
    <property type="entry name" value="SLL1173 PROTEIN"/>
    <property type="match status" value="1"/>
</dbReference>
<gene>
    <name evidence="2" type="ORF">Rain11_0181</name>
</gene>
<feature type="domain" description="Methyltransferase FkbM" evidence="1">
    <location>
        <begin position="118"/>
        <end position="272"/>
    </location>
</feature>
<evidence type="ECO:0000313" key="2">
    <source>
        <dbReference type="EMBL" id="PKQ70835.1"/>
    </source>
</evidence>
<organism evidence="2 3">
    <name type="scientific">Raineya orbicola</name>
    <dbReference type="NCBI Taxonomy" id="2016530"/>
    <lineage>
        <taxon>Bacteria</taxon>
        <taxon>Pseudomonadati</taxon>
        <taxon>Bacteroidota</taxon>
        <taxon>Cytophagia</taxon>
        <taxon>Cytophagales</taxon>
        <taxon>Raineyaceae</taxon>
        <taxon>Raineya</taxon>
    </lineage>
</organism>
<evidence type="ECO:0000313" key="3">
    <source>
        <dbReference type="Proteomes" id="UP000233387"/>
    </source>
</evidence>
<dbReference type="Gene3D" id="3.40.50.150">
    <property type="entry name" value="Vaccinia Virus protein VP39"/>
    <property type="match status" value="1"/>
</dbReference>
<keyword evidence="2" id="KW-0808">Transferase</keyword>
<dbReference type="EMBL" id="NKXO01000002">
    <property type="protein sequence ID" value="PKQ70835.1"/>
    <property type="molecule type" value="Genomic_DNA"/>
</dbReference>
<evidence type="ECO:0000259" key="1">
    <source>
        <dbReference type="Pfam" id="PF05050"/>
    </source>
</evidence>
<dbReference type="Proteomes" id="UP000233387">
    <property type="component" value="Unassembled WGS sequence"/>
</dbReference>
<proteinExistence type="predicted"/>
<comment type="caution">
    <text evidence="2">The sequence shown here is derived from an EMBL/GenBank/DDBJ whole genome shotgun (WGS) entry which is preliminary data.</text>
</comment>
<dbReference type="SUPFAM" id="SSF53335">
    <property type="entry name" value="S-adenosyl-L-methionine-dependent methyltransferases"/>
    <property type="match status" value="1"/>
</dbReference>
<dbReference type="InterPro" id="IPR029063">
    <property type="entry name" value="SAM-dependent_MTases_sf"/>
</dbReference>
<dbReference type="InterPro" id="IPR006342">
    <property type="entry name" value="FkbM_mtfrase"/>
</dbReference>
<dbReference type="PANTHER" id="PTHR34203">
    <property type="entry name" value="METHYLTRANSFERASE, FKBM FAMILY PROTEIN"/>
    <property type="match status" value="1"/>
</dbReference>
<dbReference type="AlphaFoldDB" id="A0A2N3IKI1"/>
<sequence length="299" mass="35018">MLKNFKRFYFLWKLCDINEFVFLLYHFFITKKLSQKNIQLQRLLVFAIACADKGYKLTPKDKTLIKVSGIGKDKNLSVLVRKYTRDLLVFEGFFIFDDYQKFIKQIQEKKIEIKYIIDAGANIGCATLYLHSYFPEATIVCIEPEKTNFDLLCQNIKLNNIQNKVYCVQKALWNELKELELRRVDYSHDGFHVMTEGITHEIIDKVSTCTIPELCKENQIDILKIDIEEAEKALFTDQKHLQEFLPQTQSIIMEVHQEHISDDQIIKTLNEFHFTAFLTQIEGQPSAILAFNQTIKNGN</sequence>
<keyword evidence="3" id="KW-1185">Reference proteome</keyword>
<dbReference type="Pfam" id="PF05050">
    <property type="entry name" value="Methyltransf_21"/>
    <property type="match status" value="1"/>
</dbReference>
<dbReference type="GO" id="GO:0008168">
    <property type="term" value="F:methyltransferase activity"/>
    <property type="evidence" value="ECO:0007669"/>
    <property type="project" value="UniProtKB-KW"/>
</dbReference>
<name>A0A2N3IKI1_9BACT</name>
<protein>
    <submittedName>
        <fullName evidence="2">Methyltransferase, FkbM family</fullName>
    </submittedName>
</protein>
<keyword evidence="2" id="KW-0489">Methyltransferase</keyword>
<dbReference type="InterPro" id="IPR052514">
    <property type="entry name" value="SAM-dependent_MTase"/>
</dbReference>
<dbReference type="NCBIfam" id="TIGR01444">
    <property type="entry name" value="fkbM_fam"/>
    <property type="match status" value="1"/>
</dbReference>
<dbReference type="GO" id="GO:0032259">
    <property type="term" value="P:methylation"/>
    <property type="evidence" value="ECO:0007669"/>
    <property type="project" value="UniProtKB-KW"/>
</dbReference>
<reference evidence="2 3" key="1">
    <citation type="submission" date="2017-06" db="EMBL/GenBank/DDBJ databases">
        <title>Raineya orbicola gen. nov., sp. nov. a slightly thermophilic bacterium of the phylum Bacteroidetes and the description of Raineyaceae fam. nov.</title>
        <authorList>
            <person name="Albuquerque L."/>
            <person name="Polonia A.R.M."/>
            <person name="Barroso C."/>
            <person name="Froufe H.J.C."/>
            <person name="Lage O."/>
            <person name="Lobo-Da-Cunha A."/>
            <person name="Egas C."/>
            <person name="Da Costa M.S."/>
        </authorList>
    </citation>
    <scope>NUCLEOTIDE SEQUENCE [LARGE SCALE GENOMIC DNA]</scope>
    <source>
        <strain evidence="2 3">SPSPC-11</strain>
    </source>
</reference>
<accession>A0A2N3IKI1</accession>